<comment type="caution">
    <text evidence="1">The sequence shown here is derived from an EMBL/GenBank/DDBJ whole genome shotgun (WGS) entry which is preliminary data.</text>
</comment>
<protein>
    <submittedName>
        <fullName evidence="1">Uncharacterized protein</fullName>
    </submittedName>
</protein>
<dbReference type="AlphaFoldDB" id="A0A1E3ECJ1"/>
<reference evidence="1" key="1">
    <citation type="submission" date="2021-02" db="EMBL/GenBank/DDBJ databases">
        <title>Genomic Encyclopedia of Type Strains, Phase IV (KMG-V): Genome sequencing to study the core and pangenomes of soil and plant-associated prokaryotes.</title>
        <authorList>
            <person name="Whitman W."/>
        </authorList>
    </citation>
    <scope>NUCLEOTIDE SEQUENCE</scope>
    <source>
        <strain evidence="1">USDA 406</strain>
    </source>
</reference>
<dbReference type="eggNOG" id="ENOG5032MNB">
    <property type="taxonomic scope" value="Bacteria"/>
</dbReference>
<evidence type="ECO:0000313" key="2">
    <source>
        <dbReference type="Proteomes" id="UP000673383"/>
    </source>
</evidence>
<evidence type="ECO:0000313" key="1">
    <source>
        <dbReference type="EMBL" id="MBP1292977.1"/>
    </source>
</evidence>
<dbReference type="EMBL" id="JAFICZ010000001">
    <property type="protein sequence ID" value="MBP1292977.1"/>
    <property type="molecule type" value="Genomic_DNA"/>
</dbReference>
<dbReference type="RefSeq" id="WP_069280392.1">
    <property type="nucleotide sequence ID" value="NZ_JAFICZ010000001.1"/>
</dbReference>
<organism evidence="1 2">
    <name type="scientific">Bradyrhizobium elkanii</name>
    <dbReference type="NCBI Taxonomy" id="29448"/>
    <lineage>
        <taxon>Bacteria</taxon>
        <taxon>Pseudomonadati</taxon>
        <taxon>Pseudomonadota</taxon>
        <taxon>Alphaproteobacteria</taxon>
        <taxon>Hyphomicrobiales</taxon>
        <taxon>Nitrobacteraceae</taxon>
        <taxon>Bradyrhizobium</taxon>
    </lineage>
</organism>
<accession>A0A1E3ECJ1</accession>
<gene>
    <name evidence="1" type="ORF">JOH49_002730</name>
</gene>
<proteinExistence type="predicted"/>
<name>A0A1E3ECJ1_BRAEL</name>
<sequence length="168" mass="18365">MRHARIAELPGWMSRLGVTIVAASLVLMSAVRAADIKQLTEKLPRAYVGEFLWDGDNAVQNVIITFDKVQALNEQNAEARGCGSYEVGRHVTKIGVQMFIRLSDLEIEIFERSPDGNGAFETGGSHRGKLSEDFQQIDAQWTTTASGKHGQLHLRAAASAACEPAEEL</sequence>
<dbReference type="Proteomes" id="UP000673383">
    <property type="component" value="Unassembled WGS sequence"/>
</dbReference>
<dbReference type="OrthoDB" id="8225697at2"/>